<dbReference type="InterPro" id="IPR050624">
    <property type="entry name" value="HTH-type_Tx_Regulator"/>
</dbReference>
<evidence type="ECO:0000313" key="4">
    <source>
        <dbReference type="EMBL" id="BCN29179.1"/>
    </source>
</evidence>
<dbReference type="EMBL" id="AP024169">
    <property type="protein sequence ID" value="BCN29179.1"/>
    <property type="molecule type" value="Genomic_DNA"/>
</dbReference>
<feature type="domain" description="HTH tetR-type" evidence="3">
    <location>
        <begin position="8"/>
        <end position="68"/>
    </location>
</feature>
<dbReference type="Pfam" id="PF14278">
    <property type="entry name" value="TetR_C_8"/>
    <property type="match status" value="1"/>
</dbReference>
<dbReference type="PROSITE" id="PS50977">
    <property type="entry name" value="HTH_TETR_2"/>
    <property type="match status" value="1"/>
</dbReference>
<feature type="DNA-binding region" description="H-T-H motif" evidence="2">
    <location>
        <begin position="31"/>
        <end position="50"/>
    </location>
</feature>
<keyword evidence="5" id="KW-1185">Reference proteome</keyword>
<dbReference type="AlphaFoldDB" id="A0A7R7IBT5"/>
<dbReference type="GO" id="GO:0003677">
    <property type="term" value="F:DNA binding"/>
    <property type="evidence" value="ECO:0007669"/>
    <property type="project" value="UniProtKB-UniRule"/>
</dbReference>
<sequence>MQHVTTSLMTKKALAESFKKILEQKPLGKISVREIIEDCGVNRKTFYYHFENVYDLLQWIFKEEAIEIVKQYDLIVDYQDAINFMLNYLENNKHICNCVFDALGRDELKRFFQEDFFSIIGNTVYQLAEGKKIPRDYLDFLINFYTEALASLLIDWIRNKENESQKKMIQYISFTLYETINQVITKAELEFN</sequence>
<evidence type="ECO:0000259" key="3">
    <source>
        <dbReference type="PROSITE" id="PS50977"/>
    </source>
</evidence>
<protein>
    <submittedName>
        <fullName evidence="4">TetR family transcriptional regulator</fullName>
    </submittedName>
</protein>
<dbReference type="Pfam" id="PF00440">
    <property type="entry name" value="TetR_N"/>
    <property type="match status" value="1"/>
</dbReference>
<dbReference type="PANTHER" id="PTHR43479">
    <property type="entry name" value="ACREF/ENVCD OPERON REPRESSOR-RELATED"/>
    <property type="match status" value="1"/>
</dbReference>
<accession>A0A7R7IBT5</accession>
<name>A0A7R7IBT5_9FIRM</name>
<reference evidence="4 5" key="1">
    <citation type="submission" date="2020-11" db="EMBL/GenBank/DDBJ databases">
        <title>Draft genome sequencing of a Lachnospiraceae strain isolated from anoxic soil subjected to BSD treatment.</title>
        <authorList>
            <person name="Uek A."/>
            <person name="Tonouchi A."/>
        </authorList>
    </citation>
    <scope>NUCLEOTIDE SEQUENCE [LARGE SCALE GENOMIC DNA]</scope>
    <source>
        <strain evidence="4 5">TB5</strain>
    </source>
</reference>
<dbReference type="Proteomes" id="UP000595897">
    <property type="component" value="Chromosome"/>
</dbReference>
<dbReference type="InterPro" id="IPR001647">
    <property type="entry name" value="HTH_TetR"/>
</dbReference>
<dbReference type="SUPFAM" id="SSF46689">
    <property type="entry name" value="Homeodomain-like"/>
    <property type="match status" value="1"/>
</dbReference>
<evidence type="ECO:0000256" key="1">
    <source>
        <dbReference type="ARBA" id="ARBA00023125"/>
    </source>
</evidence>
<evidence type="ECO:0000256" key="2">
    <source>
        <dbReference type="PROSITE-ProRule" id="PRU00335"/>
    </source>
</evidence>
<keyword evidence="1 2" id="KW-0238">DNA-binding</keyword>
<dbReference type="InterPro" id="IPR009057">
    <property type="entry name" value="Homeodomain-like_sf"/>
</dbReference>
<organism evidence="4 5">
    <name type="scientific">Anaeromicropila herbilytica</name>
    <dbReference type="NCBI Taxonomy" id="2785025"/>
    <lineage>
        <taxon>Bacteria</taxon>
        <taxon>Bacillati</taxon>
        <taxon>Bacillota</taxon>
        <taxon>Clostridia</taxon>
        <taxon>Lachnospirales</taxon>
        <taxon>Lachnospiraceae</taxon>
        <taxon>Anaeromicropila</taxon>
    </lineage>
</organism>
<dbReference type="PANTHER" id="PTHR43479:SF7">
    <property type="entry name" value="TETR-FAMILY TRANSCRIPTIONAL REGULATOR"/>
    <property type="match status" value="1"/>
</dbReference>
<evidence type="ECO:0000313" key="5">
    <source>
        <dbReference type="Proteomes" id="UP000595897"/>
    </source>
</evidence>
<dbReference type="Gene3D" id="1.10.357.10">
    <property type="entry name" value="Tetracycline Repressor, domain 2"/>
    <property type="match status" value="1"/>
</dbReference>
<dbReference type="RefSeq" id="WP_271714469.1">
    <property type="nucleotide sequence ID" value="NZ_AP024169.1"/>
</dbReference>
<proteinExistence type="predicted"/>
<dbReference type="InterPro" id="IPR039532">
    <property type="entry name" value="TetR_C_Firmicutes"/>
</dbReference>
<gene>
    <name evidence="4" type="ORF">bsdtb5_04740</name>
</gene>
<dbReference type="KEGG" id="ahb:bsdtb5_04740"/>